<feature type="signal peptide" evidence="6">
    <location>
        <begin position="1"/>
        <end position="24"/>
    </location>
</feature>
<reference evidence="8 9" key="1">
    <citation type="submission" date="2020-04" db="EMBL/GenBank/DDBJ databases">
        <title>Sphingobium sp. AR-3-1 isolated from Arctic soil.</title>
        <authorList>
            <person name="Dahal R.H."/>
            <person name="Chaudhary D.K."/>
        </authorList>
    </citation>
    <scope>NUCLEOTIDE SEQUENCE [LARGE SCALE GENOMIC DNA]</scope>
    <source>
        <strain evidence="8 9">AR-3-1</strain>
    </source>
</reference>
<comment type="caution">
    <text evidence="8">The sequence shown here is derived from an EMBL/GenBank/DDBJ whole genome shotgun (WGS) entry which is preliminary data.</text>
</comment>
<evidence type="ECO:0000259" key="7">
    <source>
        <dbReference type="Pfam" id="PF05433"/>
    </source>
</evidence>
<comment type="similarity">
    <text evidence="2">Belongs to the rickettsiale 17 kDa surface antigen family.</text>
</comment>
<dbReference type="Proteomes" id="UP000519023">
    <property type="component" value="Unassembled WGS sequence"/>
</dbReference>
<dbReference type="Pfam" id="PF05433">
    <property type="entry name" value="Rick_17kDa_Anti"/>
    <property type="match status" value="1"/>
</dbReference>
<feature type="chain" id="PRO_5031107155" description="17 kDa surface antigen" evidence="6">
    <location>
        <begin position="25"/>
        <end position="367"/>
    </location>
</feature>
<evidence type="ECO:0000256" key="6">
    <source>
        <dbReference type="SAM" id="SignalP"/>
    </source>
</evidence>
<dbReference type="Gene3D" id="3.10.450.160">
    <property type="entry name" value="inner membrane protein cigr"/>
    <property type="match status" value="1"/>
</dbReference>
<feature type="region of interest" description="Disordered" evidence="5">
    <location>
        <begin position="26"/>
        <end position="53"/>
    </location>
</feature>
<keyword evidence="6" id="KW-0732">Signal</keyword>
<feature type="compositionally biased region" description="Low complexity" evidence="5">
    <location>
        <begin position="231"/>
        <end position="245"/>
    </location>
</feature>
<feature type="domain" description="Glycine zipper 2TM" evidence="7">
    <location>
        <begin position="173"/>
        <end position="213"/>
    </location>
</feature>
<organism evidence="8 9">
    <name type="scientific">Sphingobium psychrophilum</name>
    <dbReference type="NCBI Taxonomy" id="2728834"/>
    <lineage>
        <taxon>Bacteria</taxon>
        <taxon>Pseudomonadati</taxon>
        <taxon>Pseudomonadota</taxon>
        <taxon>Alphaproteobacteria</taxon>
        <taxon>Sphingomonadales</taxon>
        <taxon>Sphingomonadaceae</taxon>
        <taxon>Sphingobium</taxon>
    </lineage>
</organism>
<protein>
    <recommendedName>
        <fullName evidence="3">17 kDa surface antigen</fullName>
    </recommendedName>
</protein>
<evidence type="ECO:0000256" key="2">
    <source>
        <dbReference type="ARBA" id="ARBA00008681"/>
    </source>
</evidence>
<evidence type="ECO:0000313" key="8">
    <source>
        <dbReference type="EMBL" id="NML10896.1"/>
    </source>
</evidence>
<keyword evidence="4" id="KW-0449">Lipoprotein</keyword>
<name>A0A7X9WVY2_9SPHN</name>
<evidence type="ECO:0000313" key="9">
    <source>
        <dbReference type="Proteomes" id="UP000519023"/>
    </source>
</evidence>
<evidence type="ECO:0000256" key="4">
    <source>
        <dbReference type="ARBA" id="ARBA00023288"/>
    </source>
</evidence>
<dbReference type="RefSeq" id="WP_169573445.1">
    <property type="nucleotide sequence ID" value="NZ_JABBFV010000007.1"/>
</dbReference>
<proteinExistence type="inferred from homology"/>
<dbReference type="InterPro" id="IPR024572">
    <property type="entry name" value="RcnB"/>
</dbReference>
<evidence type="ECO:0000256" key="3">
    <source>
        <dbReference type="ARBA" id="ARBA00015281"/>
    </source>
</evidence>
<feature type="region of interest" description="Disordered" evidence="5">
    <location>
        <begin position="216"/>
        <end position="245"/>
    </location>
</feature>
<sequence>MRTPTLWLLGASIALAGVATPAIAGGANAPRPGGSMPHTGPRPGMHMPRPGGGWNGNWNKGGHRWGQRHNGRWSAGWRAPGGWGGYQRPAYGYVLPRYWVSPSYYIGNYGAYGLPAPAYGYGWSRYYDDAVMTDRYGRVYDHRSGVDWGRYEGGYGPDDDGYYDEPRRDNGVGGAAIGAVVGGVAGNRIAGRGNRTAGTLIGAGVGAVAGLAIDKAEDGPRRNAPPPPRRPGVGYDDGYGYSDDSVTVRNDYGQNDYEGRWTGTWTTDDGRQVSGSYDGRFEGEVRGAGVDYDAPTYAGAPHWSTGQGPIVQQGGGYIAGGYYYPAPVVTTVTINPAVTTTTTTTSYVTERVRQPVRRRAVRSCRCK</sequence>
<comment type="subcellular location">
    <subcellularLocation>
        <location evidence="1">Cell outer membrane</location>
        <topology evidence="1">Lipid-anchor</topology>
    </subcellularLocation>
</comment>
<evidence type="ECO:0000256" key="1">
    <source>
        <dbReference type="ARBA" id="ARBA00004459"/>
    </source>
</evidence>
<dbReference type="GO" id="GO:0009279">
    <property type="term" value="C:cell outer membrane"/>
    <property type="evidence" value="ECO:0007669"/>
    <property type="project" value="UniProtKB-SubCell"/>
</dbReference>
<gene>
    <name evidence="8" type="ORF">HHL08_12200</name>
</gene>
<dbReference type="Pfam" id="PF11776">
    <property type="entry name" value="RcnB"/>
    <property type="match status" value="1"/>
</dbReference>
<keyword evidence="9" id="KW-1185">Reference proteome</keyword>
<dbReference type="EMBL" id="JABBFV010000007">
    <property type="protein sequence ID" value="NML10896.1"/>
    <property type="molecule type" value="Genomic_DNA"/>
</dbReference>
<dbReference type="InterPro" id="IPR008816">
    <property type="entry name" value="Gly_zipper_2TM_dom"/>
</dbReference>
<evidence type="ECO:0000256" key="5">
    <source>
        <dbReference type="SAM" id="MobiDB-lite"/>
    </source>
</evidence>
<dbReference type="AlphaFoldDB" id="A0A7X9WVY2"/>
<accession>A0A7X9WVY2</accession>